<gene>
    <name evidence="1" type="ORF">DZF91_15375</name>
</gene>
<dbReference type="InterPro" id="IPR023393">
    <property type="entry name" value="START-like_dom_sf"/>
</dbReference>
<dbReference type="RefSeq" id="WP_117358156.1">
    <property type="nucleotide sequence ID" value="NZ_QURH01000259.1"/>
</dbReference>
<proteinExistence type="predicted"/>
<dbReference type="EMBL" id="QURH01000259">
    <property type="protein sequence ID" value="RFU40757.1"/>
    <property type="molecule type" value="Genomic_DNA"/>
</dbReference>
<organism evidence="1 2">
    <name type="scientific">Actinomadura logoneensis</name>
    <dbReference type="NCBI Taxonomy" id="2293572"/>
    <lineage>
        <taxon>Bacteria</taxon>
        <taxon>Bacillati</taxon>
        <taxon>Actinomycetota</taxon>
        <taxon>Actinomycetes</taxon>
        <taxon>Streptosporangiales</taxon>
        <taxon>Thermomonosporaceae</taxon>
        <taxon>Actinomadura</taxon>
    </lineage>
</organism>
<evidence type="ECO:0000313" key="1">
    <source>
        <dbReference type="EMBL" id="RFU40757.1"/>
    </source>
</evidence>
<accession>A0A372JL65</accession>
<dbReference type="Pfam" id="PF10604">
    <property type="entry name" value="Polyketide_cyc2"/>
    <property type="match status" value="1"/>
</dbReference>
<protein>
    <submittedName>
        <fullName evidence="1">Polyketide cyclase</fullName>
    </submittedName>
</protein>
<reference evidence="1 2" key="1">
    <citation type="submission" date="2018-08" db="EMBL/GenBank/DDBJ databases">
        <title>Actinomadura jelena sp. nov., a novel Actinomycete isolated from soil in Chad.</title>
        <authorList>
            <person name="Shi L."/>
        </authorList>
    </citation>
    <scope>NUCLEOTIDE SEQUENCE [LARGE SCALE GENOMIC DNA]</scope>
    <source>
        <strain evidence="1 2">NEAU-G17</strain>
    </source>
</reference>
<dbReference type="SUPFAM" id="SSF55961">
    <property type="entry name" value="Bet v1-like"/>
    <property type="match status" value="1"/>
</dbReference>
<evidence type="ECO:0000313" key="2">
    <source>
        <dbReference type="Proteomes" id="UP000261811"/>
    </source>
</evidence>
<sequence length="138" mass="15364">MWEYEHSVETSAPRERLWRRWTDVASWPSWNEDIVRIEMDGHFAVGTRIVMTPPEGDKVTLRIAAIEPGESFTDEADCGDFTITTVHRLTPLPDGRTRVTYRTEITGPLADEVGPALGPQITADFPDVLAALVALAES</sequence>
<dbReference type="InterPro" id="IPR019587">
    <property type="entry name" value="Polyketide_cyclase/dehydratase"/>
</dbReference>
<comment type="caution">
    <text evidence="1">The sequence shown here is derived from an EMBL/GenBank/DDBJ whole genome shotgun (WGS) entry which is preliminary data.</text>
</comment>
<dbReference type="AlphaFoldDB" id="A0A372JL65"/>
<dbReference type="Proteomes" id="UP000261811">
    <property type="component" value="Unassembled WGS sequence"/>
</dbReference>
<keyword evidence="2" id="KW-1185">Reference proteome</keyword>
<dbReference type="Gene3D" id="3.30.530.20">
    <property type="match status" value="1"/>
</dbReference>
<name>A0A372JL65_9ACTN</name>
<dbReference type="OrthoDB" id="9810827at2"/>